<dbReference type="GO" id="GO:0005886">
    <property type="term" value="C:plasma membrane"/>
    <property type="evidence" value="ECO:0007669"/>
    <property type="project" value="UniProtKB-SubCell"/>
</dbReference>
<feature type="transmembrane region" description="Helical" evidence="7">
    <location>
        <begin position="231"/>
        <end position="259"/>
    </location>
</feature>
<dbReference type="STRING" id="1045558.SAMN05216175_11569"/>
<sequence>MTQQSQSLRQQLFHMTLPMLIGMLAVSSCQLVDSAFIGQLGAQPLAVVGFSIPIYQLIIGIQVGLGIATTAIISTALGANKNTYAKQLGALIIVTGFILISMLCLILWSAQQFIVVNLGGDTALFPFVREYWFPWLISCWLGAMLYFGFSIFRAHGETRFPGIVLVLVSIINMVLDPLFIFVLDMGLAGAAWATVCAFSAGCIIIFAGIHRKDLIRLPDTMVTITAGVKRLLSFMAASMLSQFIPPLSGLIATGVVAFYGNDAVAAWGLASRIEFFSIIIVLSLTMAMPPMIGKLRGSNQLTQIDQLVRIAVSFVMLSQLALTVITVLFSSPLSRALTTESSIADILHEYLWLVPLSYGGLGISMLIVSACSAMGMPALALLISALRLFSCYLPLLWLGSEIAGLTGLFIGAMTGNLIAGYLSWQLYKKRLTLLHSQYPTVVNPLAENLLTAS</sequence>
<gene>
    <name evidence="8" type="ORF">SAMN05216175_11569</name>
</gene>
<dbReference type="RefSeq" id="WP_090729877.1">
    <property type="nucleotide sequence ID" value="NZ_FOOU01000015.1"/>
</dbReference>
<keyword evidence="4 7" id="KW-0812">Transmembrane</keyword>
<accession>A0A1I2V4Q5</accession>
<evidence type="ECO:0000256" key="7">
    <source>
        <dbReference type="SAM" id="Phobius"/>
    </source>
</evidence>
<feature type="transmembrane region" description="Helical" evidence="7">
    <location>
        <begin position="403"/>
        <end position="424"/>
    </location>
</feature>
<feature type="transmembrane region" description="Helical" evidence="7">
    <location>
        <begin position="57"/>
        <end position="78"/>
    </location>
</feature>
<keyword evidence="2" id="KW-0813">Transport</keyword>
<keyword evidence="3" id="KW-1003">Cell membrane</keyword>
<feature type="transmembrane region" description="Helical" evidence="7">
    <location>
        <begin position="12"/>
        <end position="37"/>
    </location>
</feature>
<feature type="transmembrane region" description="Helical" evidence="7">
    <location>
        <begin position="265"/>
        <end position="286"/>
    </location>
</feature>
<evidence type="ECO:0000256" key="3">
    <source>
        <dbReference type="ARBA" id="ARBA00022475"/>
    </source>
</evidence>
<dbReference type="NCBIfam" id="TIGR00797">
    <property type="entry name" value="matE"/>
    <property type="match status" value="1"/>
</dbReference>
<evidence type="ECO:0000313" key="9">
    <source>
        <dbReference type="Proteomes" id="UP000198623"/>
    </source>
</evidence>
<protein>
    <submittedName>
        <fullName evidence="8">Putative efflux protein, MATE family</fullName>
    </submittedName>
</protein>
<feature type="transmembrane region" description="Helical" evidence="7">
    <location>
        <begin position="131"/>
        <end position="152"/>
    </location>
</feature>
<dbReference type="InterPro" id="IPR002528">
    <property type="entry name" value="MATE_fam"/>
</dbReference>
<evidence type="ECO:0000256" key="4">
    <source>
        <dbReference type="ARBA" id="ARBA00022692"/>
    </source>
</evidence>
<dbReference type="GO" id="GO:0042910">
    <property type="term" value="F:xenobiotic transmembrane transporter activity"/>
    <property type="evidence" value="ECO:0007669"/>
    <property type="project" value="InterPro"/>
</dbReference>
<reference evidence="9" key="1">
    <citation type="submission" date="2016-10" db="EMBL/GenBank/DDBJ databases">
        <authorList>
            <person name="Varghese N."/>
            <person name="Submissions S."/>
        </authorList>
    </citation>
    <scope>NUCLEOTIDE SEQUENCE [LARGE SCALE GENOMIC DNA]</scope>
    <source>
        <strain evidence="9">CGMCC 1.10971</strain>
    </source>
</reference>
<feature type="transmembrane region" description="Helical" evidence="7">
    <location>
        <begin position="350"/>
        <end position="371"/>
    </location>
</feature>
<comment type="subcellular location">
    <subcellularLocation>
        <location evidence="1">Cell inner membrane</location>
        <topology evidence="1">Multi-pass membrane protein</topology>
    </subcellularLocation>
</comment>
<evidence type="ECO:0000256" key="1">
    <source>
        <dbReference type="ARBA" id="ARBA00004429"/>
    </source>
</evidence>
<dbReference type="InterPro" id="IPR052031">
    <property type="entry name" value="Membrane_Transporter-Flippase"/>
</dbReference>
<dbReference type="PANTHER" id="PTHR43549">
    <property type="entry name" value="MULTIDRUG RESISTANCE PROTEIN YPNP-RELATED"/>
    <property type="match status" value="1"/>
</dbReference>
<keyword evidence="6 7" id="KW-0472">Membrane</keyword>
<feature type="transmembrane region" description="Helical" evidence="7">
    <location>
        <begin position="164"/>
        <end position="183"/>
    </location>
</feature>
<feature type="transmembrane region" description="Helical" evidence="7">
    <location>
        <begin position="90"/>
        <end position="111"/>
    </location>
</feature>
<dbReference type="OrthoDB" id="9806302at2"/>
<dbReference type="AlphaFoldDB" id="A0A1I2V4Q5"/>
<evidence type="ECO:0000256" key="2">
    <source>
        <dbReference type="ARBA" id="ARBA00022448"/>
    </source>
</evidence>
<keyword evidence="9" id="KW-1185">Reference proteome</keyword>
<evidence type="ECO:0000256" key="6">
    <source>
        <dbReference type="ARBA" id="ARBA00023136"/>
    </source>
</evidence>
<dbReference type="PANTHER" id="PTHR43549:SF3">
    <property type="entry name" value="MULTIDRUG RESISTANCE PROTEIN YPNP-RELATED"/>
    <property type="match status" value="1"/>
</dbReference>
<evidence type="ECO:0000313" key="8">
    <source>
        <dbReference type="EMBL" id="SFG84394.1"/>
    </source>
</evidence>
<feature type="transmembrane region" description="Helical" evidence="7">
    <location>
        <begin position="307"/>
        <end position="330"/>
    </location>
</feature>
<dbReference type="Proteomes" id="UP000198623">
    <property type="component" value="Unassembled WGS sequence"/>
</dbReference>
<dbReference type="InterPro" id="IPR048279">
    <property type="entry name" value="MdtK-like"/>
</dbReference>
<proteinExistence type="predicted"/>
<evidence type="ECO:0000256" key="5">
    <source>
        <dbReference type="ARBA" id="ARBA00022989"/>
    </source>
</evidence>
<dbReference type="Pfam" id="PF01554">
    <property type="entry name" value="MatE"/>
    <property type="match status" value="2"/>
</dbReference>
<keyword evidence="5 7" id="KW-1133">Transmembrane helix</keyword>
<organism evidence="8 9">
    <name type="scientific">Neptunomonas qingdaonensis</name>
    <dbReference type="NCBI Taxonomy" id="1045558"/>
    <lineage>
        <taxon>Bacteria</taxon>
        <taxon>Pseudomonadati</taxon>
        <taxon>Pseudomonadota</taxon>
        <taxon>Gammaproteobacteria</taxon>
        <taxon>Oceanospirillales</taxon>
        <taxon>Oceanospirillaceae</taxon>
        <taxon>Neptunomonas</taxon>
    </lineage>
</organism>
<dbReference type="EMBL" id="FOOU01000015">
    <property type="protein sequence ID" value="SFG84394.1"/>
    <property type="molecule type" value="Genomic_DNA"/>
</dbReference>
<feature type="transmembrane region" description="Helical" evidence="7">
    <location>
        <begin position="378"/>
        <end position="397"/>
    </location>
</feature>
<dbReference type="PIRSF" id="PIRSF006603">
    <property type="entry name" value="DinF"/>
    <property type="match status" value="1"/>
</dbReference>
<feature type="transmembrane region" description="Helical" evidence="7">
    <location>
        <begin position="189"/>
        <end position="210"/>
    </location>
</feature>
<name>A0A1I2V4Q5_9GAMM</name>
<dbReference type="GO" id="GO:0015297">
    <property type="term" value="F:antiporter activity"/>
    <property type="evidence" value="ECO:0007669"/>
    <property type="project" value="InterPro"/>
</dbReference>